<feature type="transmembrane region" description="Helical" evidence="1">
    <location>
        <begin position="54"/>
        <end position="73"/>
    </location>
</feature>
<feature type="transmembrane region" description="Helical" evidence="1">
    <location>
        <begin position="21"/>
        <end position="48"/>
    </location>
</feature>
<evidence type="ECO:0000313" key="2">
    <source>
        <dbReference type="EMBL" id="TYH00072.1"/>
    </source>
</evidence>
<reference evidence="2 3" key="1">
    <citation type="submission" date="2019-06" db="EMBL/GenBank/DDBJ databases">
        <title>WGS assembly of Gossypium darwinii.</title>
        <authorList>
            <person name="Chen Z.J."/>
            <person name="Sreedasyam A."/>
            <person name="Ando A."/>
            <person name="Song Q."/>
            <person name="De L."/>
            <person name="Hulse-Kemp A."/>
            <person name="Ding M."/>
            <person name="Ye W."/>
            <person name="Kirkbride R."/>
            <person name="Jenkins J."/>
            <person name="Plott C."/>
            <person name="Lovell J."/>
            <person name="Lin Y.-M."/>
            <person name="Vaughn R."/>
            <person name="Liu B."/>
            <person name="Li W."/>
            <person name="Simpson S."/>
            <person name="Scheffler B."/>
            <person name="Saski C."/>
            <person name="Grover C."/>
            <person name="Hu G."/>
            <person name="Conover J."/>
            <person name="Carlson J."/>
            <person name="Shu S."/>
            <person name="Boston L."/>
            <person name="Williams M."/>
            <person name="Peterson D."/>
            <person name="Mcgee K."/>
            <person name="Jones D."/>
            <person name="Wendel J."/>
            <person name="Stelly D."/>
            <person name="Grimwood J."/>
            <person name="Schmutz J."/>
        </authorList>
    </citation>
    <scope>NUCLEOTIDE SEQUENCE [LARGE SCALE GENOMIC DNA]</scope>
    <source>
        <strain evidence="2">1808015.09</strain>
    </source>
</reference>
<dbReference type="Proteomes" id="UP000323506">
    <property type="component" value="Chromosome A10"/>
</dbReference>
<proteinExistence type="predicted"/>
<keyword evidence="1" id="KW-0472">Membrane</keyword>
<dbReference type="EMBL" id="CM017697">
    <property type="protein sequence ID" value="TYH00072.1"/>
    <property type="molecule type" value="Genomic_DNA"/>
</dbReference>
<keyword evidence="1" id="KW-1133">Transmembrane helix</keyword>
<evidence type="ECO:0000313" key="3">
    <source>
        <dbReference type="Proteomes" id="UP000323506"/>
    </source>
</evidence>
<evidence type="ECO:0000256" key="1">
    <source>
        <dbReference type="SAM" id="Phobius"/>
    </source>
</evidence>
<dbReference type="AlphaFoldDB" id="A0A5D2F3N1"/>
<sequence>MVILFQIKQVHVFPLPHPRRHFNLLAAIICSFFSFFSFLCFVWLLIFWFPILPLFLLLFLQPSCSLAIVTVVLEPIRFIWFSVREGDGGEMVGVPPAT</sequence>
<evidence type="ECO:0008006" key="4">
    <source>
        <dbReference type="Google" id="ProtNLM"/>
    </source>
</evidence>
<name>A0A5D2F3N1_GOSDA</name>
<gene>
    <name evidence="2" type="ORF">ES288_A10G245500v1</name>
</gene>
<protein>
    <recommendedName>
        <fullName evidence="4">Transmembrane protein</fullName>
    </recommendedName>
</protein>
<keyword evidence="1" id="KW-0812">Transmembrane</keyword>
<organism evidence="2 3">
    <name type="scientific">Gossypium darwinii</name>
    <name type="common">Darwin's cotton</name>
    <name type="synonym">Gossypium barbadense var. darwinii</name>
    <dbReference type="NCBI Taxonomy" id="34276"/>
    <lineage>
        <taxon>Eukaryota</taxon>
        <taxon>Viridiplantae</taxon>
        <taxon>Streptophyta</taxon>
        <taxon>Embryophyta</taxon>
        <taxon>Tracheophyta</taxon>
        <taxon>Spermatophyta</taxon>
        <taxon>Magnoliopsida</taxon>
        <taxon>eudicotyledons</taxon>
        <taxon>Gunneridae</taxon>
        <taxon>Pentapetalae</taxon>
        <taxon>rosids</taxon>
        <taxon>malvids</taxon>
        <taxon>Malvales</taxon>
        <taxon>Malvaceae</taxon>
        <taxon>Malvoideae</taxon>
        <taxon>Gossypium</taxon>
    </lineage>
</organism>
<accession>A0A5D2F3N1</accession>
<keyword evidence="3" id="KW-1185">Reference proteome</keyword>